<dbReference type="Gene3D" id="3.40.190.10">
    <property type="entry name" value="Periplasmic binding protein-like II"/>
    <property type="match status" value="2"/>
</dbReference>
<dbReference type="NCBIfam" id="NF003196">
    <property type="entry name" value="PRK04168.1"/>
    <property type="match status" value="1"/>
</dbReference>
<dbReference type="GO" id="GO:0015689">
    <property type="term" value="P:molybdate ion transport"/>
    <property type="evidence" value="ECO:0007669"/>
    <property type="project" value="TreeGrafter"/>
</dbReference>
<sequence>MQNFHKRERVKKMLIALAALVLFAKEQIVVFHAGSLSVPFSQIEQKFEKKYPQYDVVREAAGSRACARKITDLHRRADVMASADYKVIDNLLRPNYAKFNALFATNEMIIAYTPHSKYADKINSNNWMDILLKPGVKVGHSNPNLDPCGYRAMIVAKLAGIYYNRPKFFDELFGYGDSYENGEENRNKVVVRPKETDLLGLLEAGAFDYLFIYKSVAMQHHLKYITLPPQINLGDKKYASFYKKASFKITGKKPGTYIVKRGAPMVYGITVVENKKEGLPPHEKGAVLFVKYLLSPEGQAIMKKNGQGVINPPIIEGDDNILKKY</sequence>
<dbReference type="PANTHER" id="PTHR30632">
    <property type="entry name" value="MOLYBDATE-BINDING PERIPLASMIC PROTEIN"/>
    <property type="match status" value="1"/>
</dbReference>
<accession>A0A292YCI8</accession>
<dbReference type="AlphaFoldDB" id="A0A292YCI8"/>
<name>A0A292YCI8_9BACT</name>
<comment type="caution">
    <text evidence="2">The sequence shown here is derived from an EMBL/GenBank/DDBJ whole genome shotgun (WGS) entry which is preliminary data.</text>
</comment>
<gene>
    <name evidence="2" type="ORF">LNAT_P0494</name>
</gene>
<evidence type="ECO:0000313" key="3">
    <source>
        <dbReference type="Proteomes" id="UP000217944"/>
    </source>
</evidence>
<organism evidence="2 3">
    <name type="scientific">Lebetimonas natsushimae</name>
    <dbReference type="NCBI Taxonomy" id="1936991"/>
    <lineage>
        <taxon>Bacteria</taxon>
        <taxon>Pseudomonadati</taxon>
        <taxon>Campylobacterota</taxon>
        <taxon>Epsilonproteobacteria</taxon>
        <taxon>Nautiliales</taxon>
        <taxon>Nautiliaceae</taxon>
        <taxon>Lebetimonas</taxon>
    </lineage>
</organism>
<dbReference type="SUPFAM" id="SSF53850">
    <property type="entry name" value="Periplasmic binding protein-like II"/>
    <property type="match status" value="1"/>
</dbReference>
<protein>
    <submittedName>
        <fullName evidence="2">Molybdate/tungstate transport system substrate-binding protein</fullName>
    </submittedName>
</protein>
<proteinExistence type="inferred from homology"/>
<dbReference type="InterPro" id="IPR050682">
    <property type="entry name" value="ModA/WtpA"/>
</dbReference>
<dbReference type="PANTHER" id="PTHR30632:SF16">
    <property type="entry name" value="MOLYBDATE_TUNGSTATE-BINDING PROTEIN WTPA"/>
    <property type="match status" value="1"/>
</dbReference>
<keyword evidence="3" id="KW-1185">Reference proteome</keyword>
<dbReference type="GO" id="GO:1901359">
    <property type="term" value="F:tungstate binding"/>
    <property type="evidence" value="ECO:0007669"/>
    <property type="project" value="InterPro"/>
</dbReference>
<dbReference type="GO" id="GO:0030973">
    <property type="term" value="F:molybdate ion binding"/>
    <property type="evidence" value="ECO:0007669"/>
    <property type="project" value="TreeGrafter"/>
</dbReference>
<dbReference type="OrthoDB" id="9785015at2"/>
<dbReference type="Proteomes" id="UP000217944">
    <property type="component" value="Unassembled WGS sequence"/>
</dbReference>
<reference evidence="2 3" key="1">
    <citation type="journal article" date="2017" name="Syst. Appl. Microbiol.">
        <title>Lebetimonas natsushimae sp. nov., a novel strictly anaerobic, moderately thermophilic chemoautotroph isolated from a deep-sea hydrothermal vent polychaete nest in the Mid-Okinawa Trough.</title>
        <authorList>
            <person name="Nagata R."/>
            <person name="Takaki Y."/>
            <person name="Tame A."/>
            <person name="Nunoura T."/>
            <person name="Muto H."/>
            <person name="Mino S."/>
            <person name="Sawayama S."/>
            <person name="Takai K."/>
            <person name="Nakagawa S."/>
        </authorList>
    </citation>
    <scope>NUCLEOTIDE SEQUENCE [LARGE SCALE GENOMIC DNA]</scope>
    <source>
        <strain evidence="2 3">HS1857</strain>
    </source>
</reference>
<dbReference type="CDD" id="cd13540">
    <property type="entry name" value="PBP2_ModA_WtpA"/>
    <property type="match status" value="1"/>
</dbReference>
<dbReference type="NCBIfam" id="TIGR03730">
    <property type="entry name" value="tungstate_WtpA"/>
    <property type="match status" value="1"/>
</dbReference>
<dbReference type="Pfam" id="PF13531">
    <property type="entry name" value="SBP_bac_11"/>
    <property type="match status" value="1"/>
</dbReference>
<evidence type="ECO:0000313" key="2">
    <source>
        <dbReference type="EMBL" id="GAX87199.1"/>
    </source>
</evidence>
<comment type="similarity">
    <text evidence="1">Belongs to the bacterial solute-binding protein 1 family. WtpA subfamily.</text>
</comment>
<dbReference type="EMBL" id="BDME01000001">
    <property type="protein sequence ID" value="GAX87199.1"/>
    <property type="molecule type" value="Genomic_DNA"/>
</dbReference>
<dbReference type="InterPro" id="IPR022498">
    <property type="entry name" value="ABC_trnspt_W-bd_WtpA"/>
</dbReference>
<evidence type="ECO:0000256" key="1">
    <source>
        <dbReference type="ARBA" id="ARBA00009438"/>
    </source>
</evidence>